<dbReference type="GO" id="GO:0019843">
    <property type="term" value="F:rRNA binding"/>
    <property type="evidence" value="ECO:0007669"/>
    <property type="project" value="UniProtKB-UniRule"/>
</dbReference>
<comment type="function">
    <text evidence="6">Binds directly to 16S ribosomal RNA.</text>
</comment>
<evidence type="ECO:0000256" key="6">
    <source>
        <dbReference type="HAMAP-Rule" id="MF_00500"/>
    </source>
</evidence>
<keyword evidence="3 6" id="KW-0689">Ribosomal protein</keyword>
<reference evidence="7 8" key="1">
    <citation type="journal article" date="2016" name="Nat. Commun.">
        <title>Thousands of microbial genomes shed light on interconnected biogeochemical processes in an aquifer system.</title>
        <authorList>
            <person name="Anantharaman K."/>
            <person name="Brown C.T."/>
            <person name="Hug L.A."/>
            <person name="Sharon I."/>
            <person name="Castelle C.J."/>
            <person name="Probst A.J."/>
            <person name="Thomas B.C."/>
            <person name="Singh A."/>
            <person name="Wilkins M.J."/>
            <person name="Karaoz U."/>
            <person name="Brodie E.L."/>
            <person name="Williams K.H."/>
            <person name="Hubbard S.S."/>
            <person name="Banfield J.F."/>
        </authorList>
    </citation>
    <scope>NUCLEOTIDE SEQUENCE [LARGE SCALE GENOMIC DNA]</scope>
</reference>
<dbReference type="GO" id="GO:0006412">
    <property type="term" value="P:translation"/>
    <property type="evidence" value="ECO:0007669"/>
    <property type="project" value="UniProtKB-UniRule"/>
</dbReference>
<comment type="similarity">
    <text evidence="6">Belongs to the bacterial ribosomal protein bS20 family.</text>
</comment>
<dbReference type="GO" id="GO:1990904">
    <property type="term" value="C:ribonucleoprotein complex"/>
    <property type="evidence" value="ECO:0007669"/>
    <property type="project" value="UniProtKB-KW"/>
</dbReference>
<keyword evidence="4 6" id="KW-0687">Ribonucleoprotein</keyword>
<dbReference type="GO" id="GO:0003735">
    <property type="term" value="F:structural constituent of ribosome"/>
    <property type="evidence" value="ECO:0007669"/>
    <property type="project" value="InterPro"/>
</dbReference>
<accession>A0A1F5EUF4</accession>
<dbReference type="SUPFAM" id="SSF46992">
    <property type="entry name" value="Ribosomal protein S20"/>
    <property type="match status" value="1"/>
</dbReference>
<evidence type="ECO:0000256" key="4">
    <source>
        <dbReference type="ARBA" id="ARBA00023274"/>
    </source>
</evidence>
<dbReference type="STRING" id="1817722.A2703_01170"/>
<comment type="caution">
    <text evidence="7">The sequence shown here is derived from an EMBL/GenBank/DDBJ whole genome shotgun (WGS) entry which is preliminary data.</text>
</comment>
<evidence type="ECO:0000313" key="7">
    <source>
        <dbReference type="EMBL" id="OGD71031.1"/>
    </source>
</evidence>
<proteinExistence type="inferred from homology"/>
<protein>
    <recommendedName>
        <fullName evidence="5 6">Small ribosomal subunit protein bS20</fullName>
    </recommendedName>
</protein>
<dbReference type="AlphaFoldDB" id="A0A1F5EUF4"/>
<evidence type="ECO:0000256" key="5">
    <source>
        <dbReference type="ARBA" id="ARBA00035136"/>
    </source>
</evidence>
<dbReference type="InterPro" id="IPR036510">
    <property type="entry name" value="Ribosomal_bS20_sf"/>
</dbReference>
<keyword evidence="2 6" id="KW-0694">RNA-binding</keyword>
<organism evidence="7 8">
    <name type="scientific">Candidatus Collierbacteria bacterium RIFCSPHIGHO2_01_FULL_50_25</name>
    <dbReference type="NCBI Taxonomy" id="1817722"/>
    <lineage>
        <taxon>Bacteria</taxon>
        <taxon>Candidatus Collieribacteriota</taxon>
    </lineage>
</organism>
<dbReference type="Gene3D" id="1.20.58.110">
    <property type="entry name" value="Ribosomal protein S20"/>
    <property type="match status" value="1"/>
</dbReference>
<dbReference type="Proteomes" id="UP000177979">
    <property type="component" value="Unassembled WGS sequence"/>
</dbReference>
<dbReference type="EMBL" id="MFAG01000041">
    <property type="protein sequence ID" value="OGD71031.1"/>
    <property type="molecule type" value="Genomic_DNA"/>
</dbReference>
<sequence length="78" mass="8808">MPIIKSAIKKLRADKKRQQVNKAIRSKAINLISIFRKEKKSGGLAAVFSAIDRAAKKRVFHPKKADRLKSRLVKLLGK</sequence>
<dbReference type="HAMAP" id="MF_00500">
    <property type="entry name" value="Ribosomal_bS20"/>
    <property type="match status" value="1"/>
</dbReference>
<dbReference type="GO" id="GO:0005840">
    <property type="term" value="C:ribosome"/>
    <property type="evidence" value="ECO:0007669"/>
    <property type="project" value="UniProtKB-KW"/>
</dbReference>
<dbReference type="NCBIfam" id="TIGR00029">
    <property type="entry name" value="S20"/>
    <property type="match status" value="1"/>
</dbReference>
<evidence type="ECO:0000313" key="8">
    <source>
        <dbReference type="Proteomes" id="UP000177979"/>
    </source>
</evidence>
<evidence type="ECO:0000256" key="1">
    <source>
        <dbReference type="ARBA" id="ARBA00022730"/>
    </source>
</evidence>
<name>A0A1F5EUF4_9BACT</name>
<dbReference type="Pfam" id="PF01649">
    <property type="entry name" value="Ribosomal_S20p"/>
    <property type="match status" value="1"/>
</dbReference>
<gene>
    <name evidence="6" type="primary">rpsT</name>
    <name evidence="7" type="ORF">A2703_01170</name>
</gene>
<keyword evidence="1 6" id="KW-0699">rRNA-binding</keyword>
<evidence type="ECO:0000256" key="2">
    <source>
        <dbReference type="ARBA" id="ARBA00022884"/>
    </source>
</evidence>
<dbReference type="InterPro" id="IPR002583">
    <property type="entry name" value="Ribosomal_bS20"/>
</dbReference>
<evidence type="ECO:0000256" key="3">
    <source>
        <dbReference type="ARBA" id="ARBA00022980"/>
    </source>
</evidence>